<accession>A0AAV7HRY4</accession>
<dbReference type="EMBL" id="JAHXZJ010002982">
    <property type="protein sequence ID" value="KAH0534365.1"/>
    <property type="molecule type" value="Genomic_DNA"/>
</dbReference>
<evidence type="ECO:0000313" key="3">
    <source>
        <dbReference type="Proteomes" id="UP000826195"/>
    </source>
</evidence>
<comment type="caution">
    <text evidence="2">The sequence shown here is derived from an EMBL/GenBank/DDBJ whole genome shotgun (WGS) entry which is preliminary data.</text>
</comment>
<keyword evidence="3" id="KW-1185">Reference proteome</keyword>
<reference evidence="2 3" key="1">
    <citation type="journal article" date="2021" name="J. Hered.">
        <title>A chromosome-level genome assembly of the parasitoid wasp, Cotesia glomerata (Hymenoptera: Braconidae).</title>
        <authorList>
            <person name="Pinto B.J."/>
            <person name="Weis J.J."/>
            <person name="Gamble T."/>
            <person name="Ode P.J."/>
            <person name="Paul R."/>
            <person name="Zaspel J.M."/>
        </authorList>
    </citation>
    <scope>NUCLEOTIDE SEQUENCE [LARGE SCALE GENOMIC DNA]</scope>
    <source>
        <strain evidence="2">CgM1</strain>
    </source>
</reference>
<dbReference type="Proteomes" id="UP000826195">
    <property type="component" value="Unassembled WGS sequence"/>
</dbReference>
<evidence type="ECO:0000256" key="1">
    <source>
        <dbReference type="SAM" id="MobiDB-lite"/>
    </source>
</evidence>
<protein>
    <submittedName>
        <fullName evidence="2">Uncharacterized protein</fullName>
    </submittedName>
</protein>
<name>A0AAV7HRY4_COTGL</name>
<sequence length="102" mass="11979">MKNRSVKSRGGRRASTRPRWRVARSLPPTPRLQHATDTCHQLRGQVGQFYRVWMQIWISHSRPTTEQTRELTCRQSASCSDQPIHWQPLPNKVPQVPLEHLF</sequence>
<evidence type="ECO:0000313" key="2">
    <source>
        <dbReference type="EMBL" id="KAH0534365.1"/>
    </source>
</evidence>
<gene>
    <name evidence="2" type="ORF">KQX54_003425</name>
</gene>
<proteinExistence type="predicted"/>
<feature type="compositionally biased region" description="Basic residues" evidence="1">
    <location>
        <begin position="1"/>
        <end position="22"/>
    </location>
</feature>
<organism evidence="2 3">
    <name type="scientific">Cotesia glomerata</name>
    <name type="common">Lepidopteran parasitic wasp</name>
    <name type="synonym">Apanteles glomeratus</name>
    <dbReference type="NCBI Taxonomy" id="32391"/>
    <lineage>
        <taxon>Eukaryota</taxon>
        <taxon>Metazoa</taxon>
        <taxon>Ecdysozoa</taxon>
        <taxon>Arthropoda</taxon>
        <taxon>Hexapoda</taxon>
        <taxon>Insecta</taxon>
        <taxon>Pterygota</taxon>
        <taxon>Neoptera</taxon>
        <taxon>Endopterygota</taxon>
        <taxon>Hymenoptera</taxon>
        <taxon>Apocrita</taxon>
        <taxon>Ichneumonoidea</taxon>
        <taxon>Braconidae</taxon>
        <taxon>Microgastrinae</taxon>
        <taxon>Cotesia</taxon>
    </lineage>
</organism>
<feature type="region of interest" description="Disordered" evidence="1">
    <location>
        <begin position="1"/>
        <end position="34"/>
    </location>
</feature>
<dbReference type="AlphaFoldDB" id="A0AAV7HRY4"/>